<dbReference type="SUPFAM" id="SSF141868">
    <property type="entry name" value="EAL domain-like"/>
    <property type="match status" value="1"/>
</dbReference>
<dbReference type="InterPro" id="IPR001633">
    <property type="entry name" value="EAL_dom"/>
</dbReference>
<organism evidence="3 4">
    <name type="scientific">Sphingomonas prati</name>
    <dbReference type="NCBI Taxonomy" id="1843237"/>
    <lineage>
        <taxon>Bacteria</taxon>
        <taxon>Pseudomonadati</taxon>
        <taxon>Pseudomonadota</taxon>
        <taxon>Alphaproteobacteria</taxon>
        <taxon>Sphingomonadales</taxon>
        <taxon>Sphingomonadaceae</taxon>
        <taxon>Sphingomonas</taxon>
    </lineage>
</organism>
<dbReference type="GO" id="GO:0071111">
    <property type="term" value="F:cyclic-guanylate-specific phosphodiesterase activity"/>
    <property type="evidence" value="ECO:0007669"/>
    <property type="project" value="InterPro"/>
</dbReference>
<dbReference type="PANTHER" id="PTHR33121:SF79">
    <property type="entry name" value="CYCLIC DI-GMP PHOSPHODIESTERASE PDED-RELATED"/>
    <property type="match status" value="1"/>
</dbReference>
<dbReference type="SMART" id="SM00052">
    <property type="entry name" value="EAL"/>
    <property type="match status" value="1"/>
</dbReference>
<accession>A0A7W9F250</accession>
<dbReference type="PANTHER" id="PTHR33121">
    <property type="entry name" value="CYCLIC DI-GMP PHOSPHODIESTERASE PDEF"/>
    <property type="match status" value="1"/>
</dbReference>
<dbReference type="Proteomes" id="UP000546701">
    <property type="component" value="Unassembled WGS sequence"/>
</dbReference>
<dbReference type="SMART" id="SM01080">
    <property type="entry name" value="CHASE2"/>
    <property type="match status" value="1"/>
</dbReference>
<reference evidence="3 4" key="1">
    <citation type="submission" date="2020-08" db="EMBL/GenBank/DDBJ databases">
        <title>Genomic Encyclopedia of Type Strains, Phase IV (KMG-IV): sequencing the most valuable type-strain genomes for metagenomic binning, comparative biology and taxonomic classification.</title>
        <authorList>
            <person name="Goeker M."/>
        </authorList>
    </citation>
    <scope>NUCLEOTIDE SEQUENCE [LARGE SCALE GENOMIC DNA]</scope>
    <source>
        <strain evidence="3 4">DSM 103336</strain>
    </source>
</reference>
<protein>
    <submittedName>
        <fullName evidence="3">EAL domain-containing protein (Putative c-di-GMP-specific phosphodiesterase class I)/CHASE2 domain-containing sensor protein</fullName>
    </submittedName>
</protein>
<comment type="caution">
    <text evidence="3">The sequence shown here is derived from an EMBL/GenBank/DDBJ whole genome shotgun (WGS) entry which is preliminary data.</text>
</comment>
<dbReference type="OrthoDB" id="7462471at2"/>
<keyword evidence="1" id="KW-0812">Transmembrane</keyword>
<dbReference type="RefSeq" id="WP_157177181.1">
    <property type="nucleotide sequence ID" value="NZ_BMJP01000001.1"/>
</dbReference>
<evidence type="ECO:0000259" key="2">
    <source>
        <dbReference type="PROSITE" id="PS50883"/>
    </source>
</evidence>
<dbReference type="EMBL" id="JACIJR010000002">
    <property type="protein sequence ID" value="MBB5728434.1"/>
    <property type="molecule type" value="Genomic_DNA"/>
</dbReference>
<dbReference type="InterPro" id="IPR050706">
    <property type="entry name" value="Cyclic-di-GMP_PDE-like"/>
</dbReference>
<dbReference type="Pfam" id="PF00563">
    <property type="entry name" value="EAL"/>
    <property type="match status" value="1"/>
</dbReference>
<keyword evidence="1" id="KW-1133">Transmembrane helix</keyword>
<dbReference type="Pfam" id="PF05226">
    <property type="entry name" value="CHASE2"/>
    <property type="match status" value="1"/>
</dbReference>
<dbReference type="InterPro" id="IPR035919">
    <property type="entry name" value="EAL_sf"/>
</dbReference>
<keyword evidence="1" id="KW-0472">Membrane</keyword>
<feature type="transmembrane region" description="Helical" evidence="1">
    <location>
        <begin position="282"/>
        <end position="301"/>
    </location>
</feature>
<feature type="domain" description="EAL" evidence="2">
    <location>
        <begin position="519"/>
        <end position="772"/>
    </location>
</feature>
<dbReference type="PROSITE" id="PS50883">
    <property type="entry name" value="EAL"/>
    <property type="match status" value="1"/>
</dbReference>
<dbReference type="Gene3D" id="3.20.20.450">
    <property type="entry name" value="EAL domain"/>
    <property type="match status" value="1"/>
</dbReference>
<feature type="transmembrane region" description="Helical" evidence="1">
    <location>
        <begin position="330"/>
        <end position="353"/>
    </location>
</feature>
<dbReference type="CDD" id="cd01948">
    <property type="entry name" value="EAL"/>
    <property type="match status" value="1"/>
</dbReference>
<dbReference type="InterPro" id="IPR007890">
    <property type="entry name" value="CHASE2"/>
</dbReference>
<proteinExistence type="predicted"/>
<name>A0A7W9F250_9SPHN</name>
<dbReference type="AlphaFoldDB" id="A0A7W9F250"/>
<sequence>MSPASISRPRRRNRERPRVFQRRPLFWIALGAILFGLLQAGAPLEHMLRFLRDRVRDHPVSGQIVVVAIDDRTMSAAQQWPLPRRFYATLIDRLNADGVRRIFISVNFTTLSDPVDDALLVSAMRRSKAPIILPVGFTIDPITRVRAYFAPALMFKPVASVSSINLNFDAEGTVRRLPYAMKSDMGVTPSFSALLANREGSAGSQYPIDYATNLSSIPILNAQDVLSGVVPTRAIAGRDVVVGLTSARAGNNFLVPNIGLVSGVILHVLGAETLRNGSATDIPWFVPLGAALIVAFMASLIRRRRFLVIVYILGTIAAVAAPFMLDRELIFVEIVPTLALLAAIGGTSLWFAYREAARRRSVVNVVSGLPNLNALRAVDNAPDVALVAARIRNFPEISATLPEEKERALVEQIARRLALGSGGATIYQGDEGIFAWLMPCETVSFTSDQFDALHALFRNPISIDDRRFDLAITFGLASDPVSSPFNRLGGALMAADAAADAGLHWKLHEPEQEDDSAWRLSLLGRLDAAIDSGEIWVAYQPKIDLSSGRIVGSEALVRWSHPEKGPISPVDFIPMAEQQNRIGKLTYHVLETAIRAAAAINSHGISFGIAVNLSARLLDDPELVVRVSSILTEHGLASNLLTLEITETVAVANSAHSIAVLNRLRLIGVVLSIDDYGTGYSNLENLRTIPATEIKIDRSFIDAIDHSRSDAVMVRSTIQMAHSLGQSVVAEGVEREETLRALRVMGCDLVQGYLTGRPMKFGALSRLLLKERRRTAA</sequence>
<gene>
    <name evidence="3" type="ORF">FHS99_000904</name>
</gene>
<evidence type="ECO:0000256" key="1">
    <source>
        <dbReference type="SAM" id="Phobius"/>
    </source>
</evidence>
<dbReference type="Gene3D" id="3.30.70.270">
    <property type="match status" value="1"/>
</dbReference>
<evidence type="ECO:0000313" key="3">
    <source>
        <dbReference type="EMBL" id="MBB5728434.1"/>
    </source>
</evidence>
<dbReference type="InterPro" id="IPR043128">
    <property type="entry name" value="Rev_trsase/Diguanyl_cyclase"/>
</dbReference>
<evidence type="ECO:0000313" key="4">
    <source>
        <dbReference type="Proteomes" id="UP000546701"/>
    </source>
</evidence>
<keyword evidence="4" id="KW-1185">Reference proteome</keyword>
<feature type="transmembrane region" description="Helical" evidence="1">
    <location>
        <begin position="306"/>
        <end position="324"/>
    </location>
</feature>